<organism evidence="3 4">
    <name type="scientific">Orrella marina</name>
    <dbReference type="NCBI Taxonomy" id="2163011"/>
    <lineage>
        <taxon>Bacteria</taxon>
        <taxon>Pseudomonadati</taxon>
        <taxon>Pseudomonadota</taxon>
        <taxon>Betaproteobacteria</taxon>
        <taxon>Burkholderiales</taxon>
        <taxon>Alcaligenaceae</taxon>
        <taxon>Orrella</taxon>
    </lineage>
</organism>
<feature type="transmembrane region" description="Helical" evidence="2">
    <location>
        <begin position="6"/>
        <end position="27"/>
    </location>
</feature>
<reference evidence="3 4" key="1">
    <citation type="submission" date="2018-04" db="EMBL/GenBank/DDBJ databases">
        <title>Bordetella sp. HZ20 isolated from seawater.</title>
        <authorList>
            <person name="Sun C."/>
        </authorList>
    </citation>
    <scope>NUCLEOTIDE SEQUENCE [LARGE SCALE GENOMIC DNA]</scope>
    <source>
        <strain evidence="3 4">HZ20</strain>
    </source>
</reference>
<keyword evidence="2" id="KW-1133">Transmembrane helix</keyword>
<dbReference type="NCBIfam" id="TIGR00847">
    <property type="entry name" value="ccoS"/>
    <property type="match status" value="1"/>
</dbReference>
<evidence type="ECO:0000313" key="3">
    <source>
        <dbReference type="EMBL" id="AWB33548.1"/>
    </source>
</evidence>
<dbReference type="KEGG" id="boz:DBV39_07315"/>
<gene>
    <name evidence="3" type="primary">ccoS</name>
    <name evidence="3" type="ORF">DBV39_07315</name>
</gene>
<sequence>MEILYLLLPVSLLFVLMIAAVLWWAVFSGQYDDPEQSGHAILDDDDTPGQENDSRRD</sequence>
<name>A0A2R4XID8_9BURK</name>
<dbReference type="RefSeq" id="WP_108620977.1">
    <property type="nucleotide sequence ID" value="NZ_CP028901.1"/>
</dbReference>
<proteinExistence type="predicted"/>
<evidence type="ECO:0000256" key="2">
    <source>
        <dbReference type="SAM" id="Phobius"/>
    </source>
</evidence>
<feature type="region of interest" description="Disordered" evidence="1">
    <location>
        <begin position="37"/>
        <end position="57"/>
    </location>
</feature>
<dbReference type="Pfam" id="PF03597">
    <property type="entry name" value="FixS"/>
    <property type="match status" value="1"/>
</dbReference>
<dbReference type="InterPro" id="IPR004714">
    <property type="entry name" value="Cyt_oxidase_maturation_cbb3"/>
</dbReference>
<keyword evidence="2" id="KW-0812">Transmembrane</keyword>
<protein>
    <submittedName>
        <fullName evidence="3">Cbb3-type cytochrome oxidase assembly protein CcoS</fullName>
    </submittedName>
</protein>
<evidence type="ECO:0000313" key="4">
    <source>
        <dbReference type="Proteomes" id="UP000244571"/>
    </source>
</evidence>
<dbReference type="AlphaFoldDB" id="A0A2R4XID8"/>
<accession>A0A2R4XID8</accession>
<keyword evidence="2" id="KW-0472">Membrane</keyword>
<dbReference type="OrthoDB" id="9802763at2"/>
<dbReference type="Proteomes" id="UP000244571">
    <property type="component" value="Chromosome"/>
</dbReference>
<dbReference type="PANTHER" id="PTHR41532">
    <property type="entry name" value="FIXS PROTEIN"/>
    <property type="match status" value="1"/>
</dbReference>
<dbReference type="EMBL" id="CP028901">
    <property type="protein sequence ID" value="AWB33548.1"/>
    <property type="molecule type" value="Genomic_DNA"/>
</dbReference>
<keyword evidence="4" id="KW-1185">Reference proteome</keyword>
<evidence type="ECO:0000256" key="1">
    <source>
        <dbReference type="SAM" id="MobiDB-lite"/>
    </source>
</evidence>
<dbReference type="PANTHER" id="PTHR41532:SF1">
    <property type="entry name" value="FIXS PROTEIN"/>
    <property type="match status" value="1"/>
</dbReference>